<dbReference type="Gene3D" id="1.20.120.450">
    <property type="entry name" value="dinb family like domain"/>
    <property type="match status" value="1"/>
</dbReference>
<dbReference type="EMBL" id="CP021082">
    <property type="protein sequence ID" value="ASN82733.1"/>
    <property type="molecule type" value="Genomic_DNA"/>
</dbReference>
<dbReference type="KEGG" id="dfc:DFI_16380"/>
<evidence type="ECO:0008006" key="5">
    <source>
        <dbReference type="Google" id="ProtNLM"/>
    </source>
</evidence>
<protein>
    <recommendedName>
        <fullName evidence="5">Damage-inducible protein DinB</fullName>
    </recommendedName>
</protein>
<keyword evidence="4" id="KW-1185">Reference proteome</keyword>
<keyword evidence="3" id="KW-0614">Plasmid</keyword>
<keyword evidence="2" id="KW-0479">Metal-binding</keyword>
<evidence type="ECO:0000313" key="4">
    <source>
        <dbReference type="Proteomes" id="UP000259030"/>
    </source>
</evidence>
<evidence type="ECO:0000256" key="2">
    <source>
        <dbReference type="ARBA" id="ARBA00022723"/>
    </source>
</evidence>
<comment type="similarity">
    <text evidence="1">Belongs to the DinB family.</text>
</comment>
<dbReference type="Proteomes" id="UP000259030">
    <property type="component" value="Plasmid pDFI1"/>
</dbReference>
<dbReference type="InterPro" id="IPR007837">
    <property type="entry name" value="DinB"/>
</dbReference>
<dbReference type="AlphaFoldDB" id="A0A221T1G1"/>
<proteinExistence type="inferred from homology"/>
<evidence type="ECO:0000256" key="1">
    <source>
        <dbReference type="ARBA" id="ARBA00008635"/>
    </source>
</evidence>
<dbReference type="Pfam" id="PF05163">
    <property type="entry name" value="DinB"/>
    <property type="match status" value="1"/>
</dbReference>
<organism evidence="3 4">
    <name type="scientific">Deinococcus ficus</name>
    <dbReference type="NCBI Taxonomy" id="317577"/>
    <lineage>
        <taxon>Bacteria</taxon>
        <taxon>Thermotogati</taxon>
        <taxon>Deinococcota</taxon>
        <taxon>Deinococci</taxon>
        <taxon>Deinococcales</taxon>
        <taxon>Deinococcaceae</taxon>
        <taxon>Deinococcus</taxon>
    </lineage>
</organism>
<sequence length="157" mass="17920">MTEADAGAGIFTAQETLDHWRGHRAVTRRTIERFPDEHLFSFTPAPPLRPFGEMMLEVIRMIPPSLQGIETGDWNFQLADMSGVQDKAALLQAWDEADAFIEARWAHLTREPLRGVVPPLPHLRAVPYLVDNEIHHRAQGFIYLRLLGVEPPAFFER</sequence>
<dbReference type="STRING" id="317577.GCA_000419625_02965"/>
<dbReference type="RefSeq" id="WP_027464132.1">
    <property type="nucleotide sequence ID" value="NZ_CP021082.1"/>
</dbReference>
<evidence type="ECO:0000313" key="3">
    <source>
        <dbReference type="EMBL" id="ASN82733.1"/>
    </source>
</evidence>
<name>A0A221T1G1_9DEIO</name>
<dbReference type="GO" id="GO:0046872">
    <property type="term" value="F:metal ion binding"/>
    <property type="evidence" value="ECO:0007669"/>
    <property type="project" value="UniProtKB-KW"/>
</dbReference>
<gene>
    <name evidence="3" type="ORF">DFI_16380</name>
</gene>
<dbReference type="InterPro" id="IPR034660">
    <property type="entry name" value="DinB/YfiT-like"/>
</dbReference>
<dbReference type="SUPFAM" id="SSF109854">
    <property type="entry name" value="DinB/YfiT-like putative metalloenzymes"/>
    <property type="match status" value="1"/>
</dbReference>
<accession>A0A221T1G1</accession>
<geneLocation type="plasmid" evidence="4">
    <name>pdfi1</name>
</geneLocation>
<reference evidence="3 4" key="1">
    <citation type="submission" date="2017-05" db="EMBL/GenBank/DDBJ databases">
        <title>The complete genome sequence of Deinococcus ficus isolated from the rhizosphere of the Ficus religiosa L. in Taiwan.</title>
        <authorList>
            <person name="Wu K.-M."/>
            <person name="Liao T.-L."/>
            <person name="Liu Y.-M."/>
            <person name="Young C.-C."/>
            <person name="Tsai S.-F."/>
        </authorList>
    </citation>
    <scope>NUCLEOTIDE SEQUENCE [LARGE SCALE GENOMIC DNA]</scope>
    <source>
        <strain evidence="3 4">CC-FR2-10</strain>
        <plasmid evidence="4">pdfi1</plasmid>
    </source>
</reference>